<evidence type="ECO:0000313" key="2">
    <source>
        <dbReference type="EMBL" id="EDQ49903.1"/>
    </source>
</evidence>
<organism>
    <name type="scientific">Physcomitrium patens</name>
    <name type="common">Spreading-leaved earth moss</name>
    <name type="synonym">Physcomitrella patens</name>
    <dbReference type="NCBI Taxonomy" id="3218"/>
    <lineage>
        <taxon>Eukaryota</taxon>
        <taxon>Viridiplantae</taxon>
        <taxon>Streptophyta</taxon>
        <taxon>Embryophyta</taxon>
        <taxon>Bryophyta</taxon>
        <taxon>Bryophytina</taxon>
        <taxon>Bryopsida</taxon>
        <taxon>Funariidae</taxon>
        <taxon>Funariales</taxon>
        <taxon>Funariaceae</taxon>
        <taxon>Physcomitrium</taxon>
    </lineage>
</organism>
<reference evidence="2" key="1">
    <citation type="journal article" date="2008" name="Science">
        <title>The Physcomitrella genome reveals evolutionary insights into the conquest of land by plants.</title>
        <authorList>
            <person name="Rensing S."/>
            <person name="Lang D."/>
            <person name="Zimmer A."/>
            <person name="Terry A."/>
            <person name="Salamov A."/>
            <person name="Shapiro H."/>
            <person name="Nishiyama T."/>
            <person name="Perroud P.-F."/>
            <person name="Lindquist E."/>
            <person name="Kamisugi Y."/>
            <person name="Tanahashi T."/>
            <person name="Sakakibara K."/>
            <person name="Fujita T."/>
            <person name="Oishi K."/>
            <person name="Shin-I T."/>
            <person name="Kuroki Y."/>
            <person name="Toyoda A."/>
            <person name="Suzuki Y."/>
            <person name="Hashimoto A."/>
            <person name="Yamaguchi K."/>
            <person name="Sugano A."/>
            <person name="Kohara Y."/>
            <person name="Fujiyama A."/>
            <person name="Anterola A."/>
            <person name="Aoki S."/>
            <person name="Ashton N."/>
            <person name="Barbazuk W.B."/>
            <person name="Barker E."/>
            <person name="Bennetzen J."/>
            <person name="Bezanilla M."/>
            <person name="Blankenship R."/>
            <person name="Cho S.H."/>
            <person name="Dutcher S."/>
            <person name="Estelle M."/>
            <person name="Fawcett J.A."/>
            <person name="Gundlach H."/>
            <person name="Hanada K."/>
            <person name="Heyl A."/>
            <person name="Hicks K.A."/>
            <person name="Hugh J."/>
            <person name="Lohr M."/>
            <person name="Mayer K."/>
            <person name="Melkozernov A."/>
            <person name="Murata T."/>
            <person name="Nelson D."/>
            <person name="Pils B."/>
            <person name="Prigge M."/>
            <person name="Reiss B."/>
            <person name="Renner T."/>
            <person name="Rombauts S."/>
            <person name="Rushton P."/>
            <person name="Sanderfoot A."/>
            <person name="Schween G."/>
            <person name="Shiu S.-H."/>
            <person name="Stueber K."/>
            <person name="Theodoulou F.L."/>
            <person name="Tu H."/>
            <person name="Van de Peer Y."/>
            <person name="Verrier P.J."/>
            <person name="Waters E."/>
            <person name="Wood A."/>
            <person name="Yang L."/>
            <person name="Cove D."/>
            <person name="Cuming A."/>
            <person name="Hasebe M."/>
            <person name="Lucas S."/>
            <person name="Mishler D.B."/>
            <person name="Reski R."/>
            <person name="Grigoriev I."/>
            <person name="Quatrano R.S."/>
            <person name="Boore J.L."/>
        </authorList>
    </citation>
    <scope>NUCLEOTIDE SEQUENCE [LARGE SCALE GENOMIC DNA]</scope>
</reference>
<feature type="region of interest" description="Disordered" evidence="1">
    <location>
        <begin position="97"/>
        <end position="144"/>
    </location>
</feature>
<name>A9U348_PHYPA</name>
<proteinExistence type="predicted"/>
<feature type="compositionally biased region" description="Pro residues" evidence="1">
    <location>
        <begin position="213"/>
        <end position="222"/>
    </location>
</feature>
<gene>
    <name evidence="2" type="ORF">PHYPADRAFT_101164</name>
</gene>
<dbReference type="EMBL" id="DS545337">
    <property type="protein sequence ID" value="EDQ49903.1"/>
    <property type="molecule type" value="Genomic_DNA"/>
</dbReference>
<sequence length="238" mass="26096">MGSQQKGAPVQIMADYPSLPPFPALPFTPKGKDLKAGLGARARVNRGRGPIMNRATSEYMRYAASRTKYRRTFRCRSWIGSTERKYQSQCKRMIERKKREGRWRARESRGTRQGTQVKWAAAEKQRGDTEPQTELGAAESKGGRLTMTRVMKGPRGCASVRWAEDVHASQHLSPAPAGGARGGGGAAGSSPARCLRGWGDRRGEEETPSGLRYPPPPPPPPVAVMCRSASRVAGHLRE</sequence>
<dbReference type="AlphaFoldDB" id="A9U348"/>
<evidence type="ECO:0000256" key="1">
    <source>
        <dbReference type="SAM" id="MobiDB-lite"/>
    </source>
</evidence>
<accession>A9U348</accession>
<protein>
    <submittedName>
        <fullName evidence="2">Predicted protein</fullName>
    </submittedName>
</protein>
<feature type="region of interest" description="Disordered" evidence="1">
    <location>
        <begin position="168"/>
        <end position="238"/>
    </location>
</feature>